<protein>
    <submittedName>
        <fullName evidence="1">Uncharacterized protein</fullName>
    </submittedName>
</protein>
<proteinExistence type="predicted"/>
<keyword evidence="2" id="KW-1185">Reference proteome</keyword>
<organism evidence="1 2">
    <name type="scientific">Staurois parvus</name>
    <dbReference type="NCBI Taxonomy" id="386267"/>
    <lineage>
        <taxon>Eukaryota</taxon>
        <taxon>Metazoa</taxon>
        <taxon>Chordata</taxon>
        <taxon>Craniata</taxon>
        <taxon>Vertebrata</taxon>
        <taxon>Euteleostomi</taxon>
        <taxon>Amphibia</taxon>
        <taxon>Batrachia</taxon>
        <taxon>Anura</taxon>
        <taxon>Neobatrachia</taxon>
        <taxon>Ranoidea</taxon>
        <taxon>Ranidae</taxon>
        <taxon>Staurois</taxon>
    </lineage>
</organism>
<name>A0ABN9A645_9NEOB</name>
<gene>
    <name evidence="1" type="ORF">SPARVUS_LOCUS7997</name>
</gene>
<sequence length="86" mass="10065">MFINSWMGVVQERFAVHKRRPHFQSVCAPWEHAAQQSGARCVRCLLCVRSDYVITDWPISDHMIVKSVNYHRDHMAQGYSQQPCTM</sequence>
<evidence type="ECO:0000313" key="2">
    <source>
        <dbReference type="Proteomes" id="UP001162483"/>
    </source>
</evidence>
<accession>A0ABN9A645</accession>
<reference evidence="1" key="1">
    <citation type="submission" date="2023-05" db="EMBL/GenBank/DDBJ databases">
        <authorList>
            <person name="Stuckert A."/>
        </authorList>
    </citation>
    <scope>NUCLEOTIDE SEQUENCE</scope>
</reference>
<dbReference type="Proteomes" id="UP001162483">
    <property type="component" value="Unassembled WGS sequence"/>
</dbReference>
<comment type="caution">
    <text evidence="1">The sequence shown here is derived from an EMBL/GenBank/DDBJ whole genome shotgun (WGS) entry which is preliminary data.</text>
</comment>
<dbReference type="EMBL" id="CATNWA010000003">
    <property type="protein sequence ID" value="CAI9531474.1"/>
    <property type="molecule type" value="Genomic_DNA"/>
</dbReference>
<evidence type="ECO:0000313" key="1">
    <source>
        <dbReference type="EMBL" id="CAI9531474.1"/>
    </source>
</evidence>